<dbReference type="InterPro" id="IPR002110">
    <property type="entry name" value="Ankyrin_rpt"/>
</dbReference>
<evidence type="ECO:0000256" key="4">
    <source>
        <dbReference type="SAM" id="Coils"/>
    </source>
</evidence>
<dbReference type="Gene3D" id="1.25.40.20">
    <property type="entry name" value="Ankyrin repeat-containing domain"/>
    <property type="match status" value="1"/>
</dbReference>
<dbReference type="KEGG" id="soy:115884451"/>
<dbReference type="Pfam" id="PF12796">
    <property type="entry name" value="Ank_2"/>
    <property type="match status" value="2"/>
</dbReference>
<dbReference type="GO" id="GO:0005737">
    <property type="term" value="C:cytoplasm"/>
    <property type="evidence" value="ECO:0007669"/>
    <property type="project" value="TreeGrafter"/>
</dbReference>
<dbReference type="PROSITE" id="PS50297">
    <property type="entry name" value="ANK_REP_REGION"/>
    <property type="match status" value="3"/>
</dbReference>
<keyword evidence="4" id="KW-0175">Coiled coil</keyword>
<proteinExistence type="predicted"/>
<dbReference type="PANTHER" id="PTHR23206:SF7">
    <property type="entry name" value="PROTEIN KINASE DOMAIN-CONTAINING PROTEIN"/>
    <property type="match status" value="1"/>
</dbReference>
<gene>
    <name evidence="6 7" type="primary">LOC115884451</name>
</gene>
<evidence type="ECO:0000256" key="2">
    <source>
        <dbReference type="ARBA" id="ARBA00023043"/>
    </source>
</evidence>
<dbReference type="PANTHER" id="PTHR23206">
    <property type="entry name" value="MASK PROTEIN"/>
    <property type="match status" value="1"/>
</dbReference>
<feature type="coiled-coil region" evidence="4">
    <location>
        <begin position="448"/>
        <end position="482"/>
    </location>
</feature>
<keyword evidence="1" id="KW-0677">Repeat</keyword>
<feature type="repeat" description="ANK" evidence="3">
    <location>
        <begin position="110"/>
        <end position="142"/>
    </location>
</feature>
<feature type="repeat" description="ANK" evidence="3">
    <location>
        <begin position="143"/>
        <end position="175"/>
    </location>
</feature>
<dbReference type="InterPro" id="IPR051631">
    <property type="entry name" value="Ankyrin-KH/SAM_domain"/>
</dbReference>
<dbReference type="OrthoDB" id="341259at2759"/>
<accession>A0A6J2Y6Q9</accession>
<name>A0A6J2Y6Q9_SITOR</name>
<evidence type="ECO:0000256" key="1">
    <source>
        <dbReference type="ARBA" id="ARBA00022737"/>
    </source>
</evidence>
<reference evidence="6 7" key="1">
    <citation type="submission" date="2025-04" db="UniProtKB">
        <authorList>
            <consortium name="RefSeq"/>
        </authorList>
    </citation>
    <scope>IDENTIFICATION</scope>
    <source>
        <tissue evidence="6 7">Gonads</tissue>
    </source>
</reference>
<dbReference type="InterPro" id="IPR036770">
    <property type="entry name" value="Ankyrin_rpt-contain_sf"/>
</dbReference>
<keyword evidence="5" id="KW-1185">Reference proteome</keyword>
<dbReference type="SMART" id="SM00248">
    <property type="entry name" value="ANK"/>
    <property type="match status" value="4"/>
</dbReference>
<evidence type="ECO:0000313" key="6">
    <source>
        <dbReference type="RefSeq" id="XP_030758901.1"/>
    </source>
</evidence>
<evidence type="ECO:0000313" key="7">
    <source>
        <dbReference type="RefSeq" id="XP_030758902.1"/>
    </source>
</evidence>
<dbReference type="Proteomes" id="UP000504635">
    <property type="component" value="Unplaced"/>
</dbReference>
<keyword evidence="2 3" id="KW-0040">ANK repeat</keyword>
<dbReference type="AlphaFoldDB" id="A0A6J2Y6Q9"/>
<dbReference type="PROSITE" id="PS50088">
    <property type="entry name" value="ANK_REPEAT"/>
    <property type="match status" value="3"/>
</dbReference>
<sequence>MIKISLDNSVAPIKYVLAPNKIQPLSDIAVDHSSLVSSSLTSINELGKQLLKAAADGDAREIKRLLTKGSPFTSDWLGTSPLHLAAQNNNVDVCDLLLKAGISKDARNKVDRTPLHLGAYEGHLHVVESLVKHGADINCRDMLNMTPLHWAVQNGHTPVVEFLLKNGSLIDIINKFSLTPKDIALQINNSDIIELLQSYESDPQTATDNLVMQLQAEDGDESAIDNDLTEINNEIDPVIINLDNNNEIANITSLDQKQNYSQSHVIINLDQEQEDEDNPESVNITQIQNDMEVSQEPPVATFKIIDSVLQSNDEIENDFSAVKLLQDHGITMLPNDSEETNLLNTVMESGHQVVLTDAGKEVLNSIKEEEQEKIAVKSQKIITVTPEQLIQMTNGNIFEKAHVFNKLKVAPAKQAPKRIVMKKNRPMPFGNVIKVKSNMSKSTSRSDLEYLMRQLIEARKTIEEYKIKLQKKEMEAERYKKQLKLFMEWN</sequence>
<evidence type="ECO:0000313" key="5">
    <source>
        <dbReference type="Proteomes" id="UP000504635"/>
    </source>
</evidence>
<evidence type="ECO:0000256" key="3">
    <source>
        <dbReference type="PROSITE-ProRule" id="PRU00023"/>
    </source>
</evidence>
<organism evidence="5 6">
    <name type="scientific">Sitophilus oryzae</name>
    <name type="common">Rice weevil</name>
    <name type="synonym">Curculio oryzae</name>
    <dbReference type="NCBI Taxonomy" id="7048"/>
    <lineage>
        <taxon>Eukaryota</taxon>
        <taxon>Metazoa</taxon>
        <taxon>Ecdysozoa</taxon>
        <taxon>Arthropoda</taxon>
        <taxon>Hexapoda</taxon>
        <taxon>Insecta</taxon>
        <taxon>Pterygota</taxon>
        <taxon>Neoptera</taxon>
        <taxon>Endopterygota</taxon>
        <taxon>Coleoptera</taxon>
        <taxon>Polyphaga</taxon>
        <taxon>Cucujiformia</taxon>
        <taxon>Curculionidae</taxon>
        <taxon>Dryophthorinae</taxon>
        <taxon>Sitophilus</taxon>
    </lineage>
</organism>
<dbReference type="GeneID" id="115884451"/>
<dbReference type="SUPFAM" id="SSF48403">
    <property type="entry name" value="Ankyrin repeat"/>
    <property type="match status" value="1"/>
</dbReference>
<dbReference type="PRINTS" id="PR01415">
    <property type="entry name" value="ANKYRIN"/>
</dbReference>
<dbReference type="RefSeq" id="XP_030758902.1">
    <property type="nucleotide sequence ID" value="XM_030903042.1"/>
</dbReference>
<dbReference type="RefSeq" id="XP_030758901.1">
    <property type="nucleotide sequence ID" value="XM_030903041.1"/>
</dbReference>
<feature type="repeat" description="ANK" evidence="3">
    <location>
        <begin position="77"/>
        <end position="109"/>
    </location>
</feature>
<dbReference type="GO" id="GO:0045087">
    <property type="term" value="P:innate immune response"/>
    <property type="evidence" value="ECO:0007669"/>
    <property type="project" value="TreeGrafter"/>
</dbReference>
<protein>
    <submittedName>
        <fullName evidence="6 7">GA-binding protein subunit beta-1-like isoform X1</fullName>
    </submittedName>
</protein>